<dbReference type="InterPro" id="IPR004706">
    <property type="entry name" value="Arsenical-R_Acr3"/>
</dbReference>
<dbReference type="GO" id="GO:0015104">
    <property type="term" value="F:antimonite transmembrane transporter activity"/>
    <property type="evidence" value="ECO:0007669"/>
    <property type="project" value="TreeGrafter"/>
</dbReference>
<evidence type="ECO:0000256" key="1">
    <source>
        <dbReference type="ARBA" id="ARBA00004651"/>
    </source>
</evidence>
<feature type="transmembrane region" description="Helical" evidence="9">
    <location>
        <begin position="20"/>
        <end position="37"/>
    </location>
</feature>
<dbReference type="InterPro" id="IPR002657">
    <property type="entry name" value="BilAc:Na_symport/Acr3"/>
</dbReference>
<feature type="transmembrane region" description="Helical" evidence="9">
    <location>
        <begin position="111"/>
        <end position="130"/>
    </location>
</feature>
<evidence type="ECO:0000256" key="9">
    <source>
        <dbReference type="SAM" id="Phobius"/>
    </source>
</evidence>
<dbReference type="InterPro" id="IPR038770">
    <property type="entry name" value="Na+/solute_symporter_sf"/>
</dbReference>
<dbReference type="EMBL" id="SGWW01000004">
    <property type="protein sequence ID" value="RZS55086.1"/>
    <property type="molecule type" value="Genomic_DNA"/>
</dbReference>
<name>A0A4Q7LKD2_9MICO</name>
<evidence type="ECO:0000313" key="10">
    <source>
        <dbReference type="EMBL" id="RZS55086.1"/>
    </source>
</evidence>
<feature type="transmembrane region" description="Helical" evidence="9">
    <location>
        <begin position="43"/>
        <end position="65"/>
    </location>
</feature>
<evidence type="ECO:0000256" key="5">
    <source>
        <dbReference type="ARBA" id="ARBA00022692"/>
    </source>
</evidence>
<keyword evidence="3" id="KW-0813">Transport</keyword>
<sequence length="361" mass="37543">MVNSAISDAAPVGRLERLQVLVYVGALAAGLALGALVPAAGDALAVLVLPALAALLFVTFLLVPLARIPDAVRDARFLLTALVANFVVVPLLVAGLVLLVPERVAGVDGSLIVLGVVLVLVVPCTDWFLTFTQLAGGDTVRAVAFTPVSLVLQLALLPLYVWIIARPDTSLTLDAGALATTIAVLLGPLALAALLQGLRHRAHRTADLHARERADDRTPDRATDSPDARPTPPAPLDRAFTVAERLPVPLLAVVLFAVAASELAAVVDAAPLLPLLVAIFAFYFVTAVALGIVTARLARLPAAPARTLVMSLATRNSFVVLPIALALPEGAELVAIVVVTQTLVELTGAAILVRVLPRLVR</sequence>
<feature type="region of interest" description="Disordered" evidence="8">
    <location>
        <begin position="208"/>
        <end position="234"/>
    </location>
</feature>
<protein>
    <submittedName>
        <fullName evidence="10">ACR3 family arsenite efflux pump ArsB</fullName>
    </submittedName>
</protein>
<feature type="transmembrane region" description="Helical" evidence="9">
    <location>
        <begin position="248"/>
        <end position="267"/>
    </location>
</feature>
<dbReference type="AlphaFoldDB" id="A0A4Q7LKD2"/>
<evidence type="ECO:0000256" key="3">
    <source>
        <dbReference type="ARBA" id="ARBA00022448"/>
    </source>
</evidence>
<dbReference type="GO" id="GO:0015297">
    <property type="term" value="F:antiporter activity"/>
    <property type="evidence" value="ECO:0007669"/>
    <property type="project" value="InterPro"/>
</dbReference>
<dbReference type="Proteomes" id="UP000293519">
    <property type="component" value="Unassembled WGS sequence"/>
</dbReference>
<evidence type="ECO:0000256" key="2">
    <source>
        <dbReference type="ARBA" id="ARBA00010110"/>
    </source>
</evidence>
<keyword evidence="6 9" id="KW-1133">Transmembrane helix</keyword>
<evidence type="ECO:0000256" key="7">
    <source>
        <dbReference type="ARBA" id="ARBA00023136"/>
    </source>
</evidence>
<gene>
    <name evidence="10" type="ORF">EV141_2071</name>
</gene>
<dbReference type="Gene3D" id="1.20.1530.20">
    <property type="match status" value="1"/>
</dbReference>
<dbReference type="GO" id="GO:0015105">
    <property type="term" value="F:arsenite transmembrane transporter activity"/>
    <property type="evidence" value="ECO:0007669"/>
    <property type="project" value="TreeGrafter"/>
</dbReference>
<evidence type="ECO:0000313" key="11">
    <source>
        <dbReference type="Proteomes" id="UP000293519"/>
    </source>
</evidence>
<accession>A0A4Q7LKD2</accession>
<evidence type="ECO:0000256" key="4">
    <source>
        <dbReference type="ARBA" id="ARBA00022475"/>
    </source>
</evidence>
<dbReference type="PANTHER" id="PTHR43057:SF1">
    <property type="entry name" value="ARSENICAL-RESISTANCE PROTEIN 3"/>
    <property type="match status" value="1"/>
</dbReference>
<feature type="transmembrane region" description="Helical" evidence="9">
    <location>
        <begin position="273"/>
        <end position="295"/>
    </location>
</feature>
<feature type="compositionally biased region" description="Basic and acidic residues" evidence="8">
    <location>
        <begin position="208"/>
        <end position="227"/>
    </location>
</feature>
<reference evidence="10 11" key="1">
    <citation type="journal article" date="2015" name="Stand. Genomic Sci.">
        <title>Genomic Encyclopedia of Bacterial and Archaeal Type Strains, Phase III: the genomes of soil and plant-associated and newly described type strains.</title>
        <authorList>
            <person name="Whitman W.B."/>
            <person name="Woyke T."/>
            <person name="Klenk H.P."/>
            <person name="Zhou Y."/>
            <person name="Lilburn T.G."/>
            <person name="Beck B.J."/>
            <person name="De Vos P."/>
            <person name="Vandamme P."/>
            <person name="Eisen J.A."/>
            <person name="Garrity G."/>
            <person name="Hugenholtz P."/>
            <person name="Kyrpides N.C."/>
        </authorList>
    </citation>
    <scope>NUCLEOTIDE SEQUENCE [LARGE SCALE GENOMIC DNA]</scope>
    <source>
        <strain evidence="10 11">CV2</strain>
    </source>
</reference>
<evidence type="ECO:0000256" key="8">
    <source>
        <dbReference type="SAM" id="MobiDB-lite"/>
    </source>
</evidence>
<comment type="caution">
    <text evidence="10">The sequence shown here is derived from an EMBL/GenBank/DDBJ whole genome shotgun (WGS) entry which is preliminary data.</text>
</comment>
<organism evidence="10 11">
    <name type="scientific">Microcella putealis</name>
    <dbReference type="NCBI Taxonomy" id="337005"/>
    <lineage>
        <taxon>Bacteria</taxon>
        <taxon>Bacillati</taxon>
        <taxon>Actinomycetota</taxon>
        <taxon>Actinomycetes</taxon>
        <taxon>Micrococcales</taxon>
        <taxon>Microbacteriaceae</taxon>
        <taxon>Microcella</taxon>
    </lineage>
</organism>
<comment type="similarity">
    <text evidence="2">Belongs to the arsenical resistance-3 (ACR3) (TC 2.A.59) family.</text>
</comment>
<dbReference type="Pfam" id="PF01758">
    <property type="entry name" value="SBF"/>
    <property type="match status" value="1"/>
</dbReference>
<keyword evidence="7 9" id="KW-0472">Membrane</keyword>
<feature type="transmembrane region" description="Helical" evidence="9">
    <location>
        <begin position="77"/>
        <end position="99"/>
    </location>
</feature>
<dbReference type="PANTHER" id="PTHR43057">
    <property type="entry name" value="ARSENITE EFFLUX TRANSPORTER"/>
    <property type="match status" value="1"/>
</dbReference>
<dbReference type="GO" id="GO:0005886">
    <property type="term" value="C:plasma membrane"/>
    <property type="evidence" value="ECO:0007669"/>
    <property type="project" value="UniProtKB-SubCell"/>
</dbReference>
<keyword evidence="5 9" id="KW-0812">Transmembrane</keyword>
<feature type="transmembrane region" description="Helical" evidence="9">
    <location>
        <begin position="175"/>
        <end position="195"/>
    </location>
</feature>
<keyword evidence="4" id="KW-1003">Cell membrane</keyword>
<evidence type="ECO:0000256" key="6">
    <source>
        <dbReference type="ARBA" id="ARBA00022989"/>
    </source>
</evidence>
<keyword evidence="11" id="KW-1185">Reference proteome</keyword>
<proteinExistence type="inferred from homology"/>
<feature type="transmembrane region" description="Helical" evidence="9">
    <location>
        <begin position="142"/>
        <end position="163"/>
    </location>
</feature>
<comment type="subcellular location">
    <subcellularLocation>
        <location evidence="1">Cell membrane</location>
        <topology evidence="1">Multi-pass membrane protein</topology>
    </subcellularLocation>
</comment>